<dbReference type="OrthoDB" id="6086786at2759"/>
<feature type="domain" description="2'-5'-oligoadenylate synthetase 1" evidence="4">
    <location>
        <begin position="146"/>
        <end position="277"/>
    </location>
</feature>
<evidence type="ECO:0000313" key="5">
    <source>
        <dbReference type="EMBL" id="PVD20450.1"/>
    </source>
</evidence>
<dbReference type="InterPro" id="IPR018952">
    <property type="entry name" value="2-5-oligoAdlate_synth_1_dom2/C"/>
</dbReference>
<accession>A0A2T7NH03</accession>
<dbReference type="Proteomes" id="UP000245119">
    <property type="component" value="Linkage Group LG12"/>
</dbReference>
<keyword evidence="6" id="KW-1185">Reference proteome</keyword>
<evidence type="ECO:0008006" key="7">
    <source>
        <dbReference type="Google" id="ProtNLM"/>
    </source>
</evidence>
<dbReference type="PANTHER" id="PTHR11258:SF11">
    <property type="entry name" value="C2H2-TYPE DOMAIN-CONTAINING PROTEIN"/>
    <property type="match status" value="1"/>
</dbReference>
<feature type="domain" description="Polymerase nucleotidyl transferase" evidence="3">
    <location>
        <begin position="48"/>
        <end position="94"/>
    </location>
</feature>
<name>A0A2T7NH03_POMCA</name>
<dbReference type="GO" id="GO:0005654">
    <property type="term" value="C:nucleoplasm"/>
    <property type="evidence" value="ECO:0007669"/>
    <property type="project" value="TreeGrafter"/>
</dbReference>
<dbReference type="PROSITE" id="PS50152">
    <property type="entry name" value="25A_SYNTH_3"/>
    <property type="match status" value="1"/>
</dbReference>
<dbReference type="SUPFAM" id="SSF81301">
    <property type="entry name" value="Nucleotidyltransferase"/>
    <property type="match status" value="1"/>
</dbReference>
<dbReference type="GO" id="GO:0001730">
    <property type="term" value="F:2'-5'-oligoadenylate synthetase activity"/>
    <property type="evidence" value="ECO:0007669"/>
    <property type="project" value="TreeGrafter"/>
</dbReference>
<comment type="caution">
    <text evidence="5">The sequence shown here is derived from an EMBL/GenBank/DDBJ whole genome shotgun (WGS) entry which is preliminary data.</text>
</comment>
<dbReference type="GO" id="GO:0016020">
    <property type="term" value="C:membrane"/>
    <property type="evidence" value="ECO:0007669"/>
    <property type="project" value="TreeGrafter"/>
</dbReference>
<dbReference type="Gene3D" id="3.30.460.10">
    <property type="entry name" value="Beta Polymerase, domain 2"/>
    <property type="match status" value="1"/>
</dbReference>
<comment type="similarity">
    <text evidence="1">Belongs to the 2-5A synthase family.</text>
</comment>
<dbReference type="GO" id="GO:0005829">
    <property type="term" value="C:cytosol"/>
    <property type="evidence" value="ECO:0007669"/>
    <property type="project" value="TreeGrafter"/>
</dbReference>
<dbReference type="PANTHER" id="PTHR11258">
    <property type="entry name" value="2-5 OLIGOADENYLATE SYNTHETASE"/>
    <property type="match status" value="1"/>
</dbReference>
<evidence type="ECO:0000259" key="3">
    <source>
        <dbReference type="Pfam" id="PF01909"/>
    </source>
</evidence>
<dbReference type="OMA" id="CEFNTAQ"/>
<dbReference type="AlphaFoldDB" id="A0A2T7NH03"/>
<dbReference type="GO" id="GO:0003725">
    <property type="term" value="F:double-stranded RNA binding"/>
    <property type="evidence" value="ECO:0007669"/>
    <property type="project" value="TreeGrafter"/>
</dbReference>
<dbReference type="InterPro" id="IPR006116">
    <property type="entry name" value="NT_2-5OAS_ClassI-CCAase"/>
</dbReference>
<evidence type="ECO:0000313" key="6">
    <source>
        <dbReference type="Proteomes" id="UP000245119"/>
    </source>
</evidence>
<dbReference type="Pfam" id="PF10421">
    <property type="entry name" value="OAS1_C"/>
    <property type="match status" value="1"/>
</dbReference>
<dbReference type="InterPro" id="IPR002934">
    <property type="entry name" value="Polymerase_NTP_transf_dom"/>
</dbReference>
<evidence type="ECO:0000256" key="1">
    <source>
        <dbReference type="ARBA" id="ARBA00009526"/>
    </source>
</evidence>
<organism evidence="5 6">
    <name type="scientific">Pomacea canaliculata</name>
    <name type="common">Golden apple snail</name>
    <dbReference type="NCBI Taxonomy" id="400727"/>
    <lineage>
        <taxon>Eukaryota</taxon>
        <taxon>Metazoa</taxon>
        <taxon>Spiralia</taxon>
        <taxon>Lophotrochozoa</taxon>
        <taxon>Mollusca</taxon>
        <taxon>Gastropoda</taxon>
        <taxon>Caenogastropoda</taxon>
        <taxon>Architaenioglossa</taxon>
        <taxon>Ampullarioidea</taxon>
        <taxon>Ampullariidae</taxon>
        <taxon>Pomacea</taxon>
    </lineage>
</organism>
<reference evidence="5 6" key="1">
    <citation type="submission" date="2018-04" db="EMBL/GenBank/DDBJ databases">
        <title>The genome of golden apple snail Pomacea canaliculata provides insight into stress tolerance and invasive adaptation.</title>
        <authorList>
            <person name="Liu C."/>
            <person name="Liu B."/>
            <person name="Ren Y."/>
            <person name="Zhang Y."/>
            <person name="Wang H."/>
            <person name="Li S."/>
            <person name="Jiang F."/>
            <person name="Yin L."/>
            <person name="Zhang G."/>
            <person name="Qian W."/>
            <person name="Fan W."/>
        </authorList>
    </citation>
    <scope>NUCLEOTIDE SEQUENCE [LARGE SCALE GENOMIC DNA]</scope>
    <source>
        <strain evidence="5">SZHN2017</strain>
        <tissue evidence="5">Muscle</tissue>
    </source>
</reference>
<dbReference type="CDD" id="cd05400">
    <property type="entry name" value="NT_2-5OAS_ClassI-CCAase"/>
    <property type="match status" value="1"/>
</dbReference>
<gene>
    <name evidence="5" type="ORF">C0Q70_18606</name>
</gene>
<dbReference type="EMBL" id="PZQS01000012">
    <property type="protein sequence ID" value="PVD20450.1"/>
    <property type="molecule type" value="Genomic_DNA"/>
</dbReference>
<feature type="compositionally biased region" description="Polar residues" evidence="2">
    <location>
        <begin position="1"/>
        <end position="11"/>
    </location>
</feature>
<evidence type="ECO:0000256" key="2">
    <source>
        <dbReference type="SAM" id="MobiDB-lite"/>
    </source>
</evidence>
<feature type="region of interest" description="Disordered" evidence="2">
    <location>
        <begin position="1"/>
        <end position="28"/>
    </location>
</feature>
<dbReference type="InterPro" id="IPR043519">
    <property type="entry name" value="NT_sf"/>
</dbReference>
<evidence type="ECO:0000259" key="4">
    <source>
        <dbReference type="Pfam" id="PF10421"/>
    </source>
</evidence>
<protein>
    <recommendedName>
        <fullName evidence="7">2'-5'-oligoadenylate synthetase 1 domain-containing protein</fullName>
    </recommendedName>
</protein>
<dbReference type="Gene3D" id="1.10.1410.20">
    <property type="entry name" value="2'-5'-oligoadenylate synthetase 1, domain 2"/>
    <property type="match status" value="1"/>
</dbReference>
<dbReference type="SUPFAM" id="SSF81631">
    <property type="entry name" value="PAP/OAS1 substrate-binding domain"/>
    <property type="match status" value="1"/>
</dbReference>
<sequence>MPKIFDQQNPGESLDEFSQRQVSTTESERRRLEGEVDRFVKYLHEQPFRSPYSVKEVIKSGSLGKGTAVRNRVDIDLVVFVNGLTSIDHLETARPELLADLEETLRQSARIQPISRTRFSLKYNWNDIEVDILPAVDVLSLYGSPSKVYEVMGRYGSAGHAAQQFSASLAQLQRDFVKDVPEHVKKAIRLVKLWKKENHLDIRSYSLELLTIYVWQIAGKGNPGTDYLFCEVMSQLSTCGTLRVAFDVNYNSSFYIRSMSSPYIMDPANPYMNTLHRTSIGATSESAMKVHRCLTPQFWSLSHVDCSRPVKK</sequence>
<dbReference type="Pfam" id="PF01909">
    <property type="entry name" value="NTP_transf_2"/>
    <property type="match status" value="1"/>
</dbReference>
<proteinExistence type="inferred from homology"/>